<dbReference type="AlphaFoldDB" id="A0A2T3FUQ5"/>
<dbReference type="InterPro" id="IPR027417">
    <property type="entry name" value="P-loop_NTPase"/>
</dbReference>
<feature type="domain" description="SMC hinge" evidence="3">
    <location>
        <begin position="492"/>
        <end position="583"/>
    </location>
</feature>
<dbReference type="GO" id="GO:0005524">
    <property type="term" value="F:ATP binding"/>
    <property type="evidence" value="ECO:0007669"/>
    <property type="project" value="InterPro"/>
</dbReference>
<dbReference type="RefSeq" id="WP_107000147.1">
    <property type="nucleotide sequence ID" value="NZ_PYLO01000001.1"/>
</dbReference>
<feature type="coiled-coil region" evidence="2">
    <location>
        <begin position="223"/>
        <end position="368"/>
    </location>
</feature>
<dbReference type="EMBL" id="PYLO01000001">
    <property type="protein sequence ID" value="PST38990.1"/>
    <property type="molecule type" value="Genomic_DNA"/>
</dbReference>
<dbReference type="GO" id="GO:0051276">
    <property type="term" value="P:chromosome organization"/>
    <property type="evidence" value="ECO:0007669"/>
    <property type="project" value="InterPro"/>
</dbReference>
<comment type="caution">
    <text evidence="4">The sequence shown here is derived from an EMBL/GenBank/DDBJ whole genome shotgun (WGS) entry which is preliminary data.</text>
</comment>
<dbReference type="GO" id="GO:0005694">
    <property type="term" value="C:chromosome"/>
    <property type="evidence" value="ECO:0007669"/>
    <property type="project" value="InterPro"/>
</dbReference>
<name>A0A2T3FUQ5_9CLOT</name>
<dbReference type="InterPro" id="IPR010935">
    <property type="entry name" value="SMC_hinge"/>
</dbReference>
<feature type="coiled-coil region" evidence="2">
    <location>
        <begin position="428"/>
        <end position="455"/>
    </location>
</feature>
<dbReference type="InterPro" id="IPR036277">
    <property type="entry name" value="SMC_hinge_sf"/>
</dbReference>
<evidence type="ECO:0000313" key="5">
    <source>
        <dbReference type="Proteomes" id="UP000241048"/>
    </source>
</evidence>
<protein>
    <recommendedName>
        <fullName evidence="3">SMC hinge domain-containing protein</fullName>
    </recommendedName>
</protein>
<keyword evidence="1 2" id="KW-0175">Coiled coil</keyword>
<feature type="coiled-coil region" evidence="2">
    <location>
        <begin position="838"/>
        <end position="884"/>
    </location>
</feature>
<reference evidence="4 5" key="1">
    <citation type="submission" date="2018-03" db="EMBL/GenBank/DDBJ databases">
        <title>Lachnoclostridium SNUG30386 gen.nov., sp.nov., isolated from human faeces.</title>
        <authorList>
            <person name="Seo B."/>
            <person name="Jeon K."/>
            <person name="Ko G."/>
        </authorList>
    </citation>
    <scope>NUCLEOTIDE SEQUENCE [LARGE SCALE GENOMIC DNA]</scope>
    <source>
        <strain evidence="4 5">SNUG30386</strain>
    </source>
</reference>
<organism evidence="4 5">
    <name type="scientific">Clostridium fessum</name>
    <dbReference type="NCBI Taxonomy" id="2126740"/>
    <lineage>
        <taxon>Bacteria</taxon>
        <taxon>Bacillati</taxon>
        <taxon>Bacillota</taxon>
        <taxon>Clostridia</taxon>
        <taxon>Eubacteriales</taxon>
        <taxon>Clostridiaceae</taxon>
        <taxon>Clostridium</taxon>
    </lineage>
</organism>
<evidence type="ECO:0000259" key="3">
    <source>
        <dbReference type="Pfam" id="PF06470"/>
    </source>
</evidence>
<dbReference type="Gene3D" id="3.40.50.300">
    <property type="entry name" value="P-loop containing nucleotide triphosphate hydrolases"/>
    <property type="match status" value="1"/>
</dbReference>
<keyword evidence="5" id="KW-1185">Reference proteome</keyword>
<dbReference type="SUPFAM" id="SSF75553">
    <property type="entry name" value="Smc hinge domain"/>
    <property type="match status" value="1"/>
</dbReference>
<dbReference type="Proteomes" id="UP000241048">
    <property type="component" value="Unassembled WGS sequence"/>
</dbReference>
<dbReference type="Pfam" id="PF06470">
    <property type="entry name" value="SMC_hinge"/>
    <property type="match status" value="1"/>
</dbReference>
<evidence type="ECO:0000256" key="2">
    <source>
        <dbReference type="SAM" id="Coils"/>
    </source>
</evidence>
<dbReference type="SUPFAM" id="SSF52540">
    <property type="entry name" value="P-loop containing nucleoside triphosphate hydrolases"/>
    <property type="match status" value="1"/>
</dbReference>
<evidence type="ECO:0000313" key="4">
    <source>
        <dbReference type="EMBL" id="PST38990.1"/>
    </source>
</evidence>
<sequence>MKNQTIMNRKSAKKLLMVQWSRFQNVCIELEGSTLVTGVNGSGKSTVLDAMTYLLTGNTQFNKAAKDRDRTVLGYVRGDTRSNGEARYLRNGSVVSYIAMEFSDPTLGQPLTVGVCIESPSESGKPVSSWFICPGAAIDDIDFTRIEGNALRITPKNELTVNGEAMKLSSFMGRDRGTEAVLRALGLRVDAVKYRTKLLKMMAFNPENNIDQFIQDCVLEPGKVQSLEELREQKRQFERLRELYESLRQGKIQLEEVLRQSDEYEKKKRVLRIRELMLSYQALREKEEEEKQTKNRYQALKDQYGRLTERAGELARQQEAAQERLRIAENNDMVKGMQESLDSLKRQIEEADREKKNWEDKLAQILKLKKKISALIKLLEADLPSLSSENTYLETLEQADGETAKKREAFDAFREKVHRQDGIYEENKIHLQDQCKEREKEIGALQEKIRRLESNILVFPAEVENARNKIQRGLEKQGIQTEVHIFAELVQEVTAPEWRKAVETFLGRKRFYIIVDGAHCHKAMQILQKERIYDGNVVITDKLPETEAVEGSAAEILRIPNVYARRYANYLLNGIHLCENLEELHEYPKGGLMRDGMLAKSYAVAMMDMRRTELCLGADAIRCQLEQSRKELEELQVVQRADKEALSQVIKYRDAIKEIDWDGGHYDFGAAYGLKDCKKRRDSLVKDREEIEANPDFTAVLKELETAGRLAREANESVNQNQSELGGCKNDLKGCEGTLGRISTEIYLCQKAYEEKCLVNMELKEAMLEEYNRESEKRGTIRVTTQLSIDKSKNMLAERERQLEDAQLAYCRLAGIDVGKRGIGYIPWYREEYRNLAHVKVEEAQQKLQEQAGRLESAFMNDFVAEIDENVREAKREMDAINRELRHMPFGNDTYKFVMKEKPDRALFFRICRRLEKYMSSPQVYMNSARDDEEMENDIQEFMSIILAEEDEWEYTDYRRYFSYDMEISSRQGQTEITAELSKKQGSASNGEKQTPYFIILAASLLQCYPANTCCARLAFIDEAFSALSRERIEQMVRYFEENHFQVFYAAPPEKINSIGQFIDSTVSLIVTGRYTNAVEGLVKQA</sequence>
<accession>A0A2T3FUQ5</accession>
<dbReference type="Pfam" id="PF13555">
    <property type="entry name" value="AAA_29"/>
    <property type="match status" value="1"/>
</dbReference>
<gene>
    <name evidence="4" type="ORF">C7U56_03465</name>
</gene>
<evidence type="ECO:0000256" key="1">
    <source>
        <dbReference type="ARBA" id="ARBA00023054"/>
    </source>
</evidence>
<dbReference type="Pfam" id="PF13558">
    <property type="entry name" value="SbcC_Walker_B"/>
    <property type="match status" value="1"/>
</dbReference>
<proteinExistence type="predicted"/>